<gene>
    <name evidence="2" type="ORF">FHS59_002239</name>
</gene>
<sequence>MENGPDTERKQEELTWLENLQRNSWEPEVIISGITLAFLFVFPAKIYEFCAYINQEIGVGYLFSLLLVFYLTAIISVFKIFFVVHLCLRFFWTGLLGLSYAFPEGVINEKLFKMAQNYNYQKPEKMVLRMEKICSMTFAFPLSLVITVLVVTLYLGLLVSLYVWFDLTYLTVYLIFMTSILILSLGQLSKKRSKLKTWYSQTIISSIGAIYQSNLGKWFAVFYSFFIFILAFPIISSDVKDFSLFANERNLNEFELEWPSKNQIFQDQHDPSKRFSRVFIPSEEIDEDFLKIGIARFEGDRKILEDMNSKYQTSIDTLNWHQLKETADLHRIYIDDSLVAVKNWKKFRMPETDQRIYQGIVDISSFKDGVHQVRVEKILLIYGFTDNEPELRYRENWSKFSFIKK</sequence>
<evidence type="ECO:0000256" key="1">
    <source>
        <dbReference type="SAM" id="Phobius"/>
    </source>
</evidence>
<reference evidence="2 3" key="1">
    <citation type="submission" date="2020-08" db="EMBL/GenBank/DDBJ databases">
        <title>Genomic Encyclopedia of Type Strains, Phase IV (KMG-IV): sequencing the most valuable type-strain genomes for metagenomic binning, comparative biology and taxonomic classification.</title>
        <authorList>
            <person name="Goeker M."/>
        </authorList>
    </citation>
    <scope>NUCLEOTIDE SEQUENCE [LARGE SCALE GENOMIC DNA]</scope>
    <source>
        <strain evidence="2 3">DSM 102044</strain>
    </source>
</reference>
<keyword evidence="1" id="KW-1133">Transmembrane helix</keyword>
<evidence type="ECO:0000313" key="3">
    <source>
        <dbReference type="Proteomes" id="UP000588604"/>
    </source>
</evidence>
<keyword evidence="1" id="KW-0472">Membrane</keyword>
<proteinExistence type="predicted"/>
<dbReference type="Proteomes" id="UP000588604">
    <property type="component" value="Unassembled WGS sequence"/>
</dbReference>
<accession>A0A841MX71</accession>
<dbReference type="AlphaFoldDB" id="A0A841MX71"/>
<name>A0A841MX71_9BACT</name>
<feature type="transmembrane region" description="Helical" evidence="1">
    <location>
        <begin position="90"/>
        <end position="112"/>
    </location>
</feature>
<feature type="transmembrane region" description="Helical" evidence="1">
    <location>
        <begin position="133"/>
        <end position="155"/>
    </location>
</feature>
<feature type="transmembrane region" description="Helical" evidence="1">
    <location>
        <begin position="218"/>
        <end position="235"/>
    </location>
</feature>
<feature type="transmembrane region" description="Helical" evidence="1">
    <location>
        <begin position="161"/>
        <end position="183"/>
    </location>
</feature>
<feature type="transmembrane region" description="Helical" evidence="1">
    <location>
        <begin position="59"/>
        <end position="84"/>
    </location>
</feature>
<feature type="transmembrane region" description="Helical" evidence="1">
    <location>
        <begin position="29"/>
        <end position="47"/>
    </location>
</feature>
<keyword evidence="1" id="KW-0812">Transmembrane</keyword>
<keyword evidence="3" id="KW-1185">Reference proteome</keyword>
<comment type="caution">
    <text evidence="2">The sequence shown here is derived from an EMBL/GenBank/DDBJ whole genome shotgun (WGS) entry which is preliminary data.</text>
</comment>
<evidence type="ECO:0000313" key="2">
    <source>
        <dbReference type="EMBL" id="MBB6326611.1"/>
    </source>
</evidence>
<dbReference type="RefSeq" id="WP_184495205.1">
    <property type="nucleotide sequence ID" value="NZ_JACIJO010000002.1"/>
</dbReference>
<dbReference type="EMBL" id="JACIJO010000002">
    <property type="protein sequence ID" value="MBB6326611.1"/>
    <property type="molecule type" value="Genomic_DNA"/>
</dbReference>
<organism evidence="2 3">
    <name type="scientific">Algoriphagus iocasae</name>
    <dbReference type="NCBI Taxonomy" id="1836499"/>
    <lineage>
        <taxon>Bacteria</taxon>
        <taxon>Pseudomonadati</taxon>
        <taxon>Bacteroidota</taxon>
        <taxon>Cytophagia</taxon>
        <taxon>Cytophagales</taxon>
        <taxon>Cyclobacteriaceae</taxon>
        <taxon>Algoriphagus</taxon>
    </lineage>
</organism>
<protein>
    <submittedName>
        <fullName evidence="2">Uncharacterized protein</fullName>
    </submittedName>
</protein>